<sequence>MSFLETRTRSFGLYHDDTRRGDAHCLTERT</sequence>
<reference evidence="1 2" key="1">
    <citation type="submission" date="2018-04" db="EMBL/GenBank/DDBJ databases">
        <title>Genomic Encyclopedia of Archaeal and Bacterial Type Strains, Phase II (KMG-II): from individual species to whole genera.</title>
        <authorList>
            <person name="Goeker M."/>
        </authorList>
    </citation>
    <scope>NUCLEOTIDE SEQUENCE [LARGE SCALE GENOMIC DNA]</scope>
    <source>
        <strain evidence="1 2">DSM 29955</strain>
    </source>
</reference>
<organism evidence="1 2">
    <name type="scientific">Yoonia sediminilitoris</name>
    <dbReference type="NCBI Taxonomy" id="1286148"/>
    <lineage>
        <taxon>Bacteria</taxon>
        <taxon>Pseudomonadati</taxon>
        <taxon>Pseudomonadota</taxon>
        <taxon>Alphaproteobacteria</taxon>
        <taxon>Rhodobacterales</taxon>
        <taxon>Paracoccaceae</taxon>
        <taxon>Yoonia</taxon>
    </lineage>
</organism>
<keyword evidence="2" id="KW-1185">Reference proteome</keyword>
<dbReference type="Proteomes" id="UP000244523">
    <property type="component" value="Unassembled WGS sequence"/>
</dbReference>
<accession>A0A2T6KG65</accession>
<name>A0A2T6KG65_9RHOB</name>
<comment type="caution">
    <text evidence="1">The sequence shown here is derived from an EMBL/GenBank/DDBJ whole genome shotgun (WGS) entry which is preliminary data.</text>
</comment>
<protein>
    <submittedName>
        <fullName evidence="1">Uncharacterized protein</fullName>
    </submittedName>
</protein>
<dbReference type="AlphaFoldDB" id="A0A2T6KG65"/>
<gene>
    <name evidence="1" type="ORF">C8N45_106144</name>
</gene>
<evidence type="ECO:0000313" key="1">
    <source>
        <dbReference type="EMBL" id="PUB14270.1"/>
    </source>
</evidence>
<evidence type="ECO:0000313" key="2">
    <source>
        <dbReference type="Proteomes" id="UP000244523"/>
    </source>
</evidence>
<dbReference type="EMBL" id="QBUD01000006">
    <property type="protein sequence ID" value="PUB14270.1"/>
    <property type="molecule type" value="Genomic_DNA"/>
</dbReference>
<proteinExistence type="predicted"/>